<evidence type="ECO:0000313" key="2">
    <source>
        <dbReference type="EMBL" id="RCK79514.1"/>
    </source>
</evidence>
<feature type="compositionally biased region" description="Basic and acidic residues" evidence="1">
    <location>
        <begin position="47"/>
        <end position="66"/>
    </location>
</feature>
<accession>A0A367ZN06</accession>
<protein>
    <submittedName>
        <fullName evidence="2">Uncharacterized protein</fullName>
    </submittedName>
</protein>
<proteinExistence type="predicted"/>
<feature type="region of interest" description="Disordered" evidence="1">
    <location>
        <begin position="1"/>
        <end position="202"/>
    </location>
</feature>
<sequence>MVAAAAHRAWFGDEGAQVQAGGGAAGPVAKGLSRQSDRPQRAPGGRRKTDHEPCRNDARCPGERAATHPVAQGQGPGGRVRQGPPRGKGRPARKGWRRAHLSREPSMGACHGGHGGRWPGPGLGFLPSGGALHRPDRRRGAAGQGFPRREPAGGRRRQGSFGQVVGPAGAKRSRRPGISRSVLPSGAGRGRSARPQEGAVGAPCQILGQPWLRTGRPFAFRPERRLDQGRRAVARTKLACRHLQDFDGLAADPGLGWERPPRPGPASSVVGSAVPARPEGRVAEARASQSRQRSRNRQAGQVGLGQDGGASTGERSRPGPTASPFFAWRQQTLQGKGPLAGDSPSLAPRGQDLQGIVARASPQIETFHRGAGGEPREVRGRSQRPWEIGQTGGCPPRFAVDKDQRAGQEVWTGGGRVPPAAAGPAGRHPVQATAVLNEAMGLAGARPHRYERATRQQGAGGGAGAPLQNRRFPAVHPAGMVEDRPLVAGRTEPDHGF</sequence>
<organism evidence="2 3">
    <name type="scientific">Candidatus Ozemobacter sibiricus</name>
    <dbReference type="NCBI Taxonomy" id="2268124"/>
    <lineage>
        <taxon>Bacteria</taxon>
        <taxon>Candidatus Ozemobacteria</taxon>
        <taxon>Candidatus Ozemobacterales</taxon>
        <taxon>Candidatus Ozemobacteraceae</taxon>
        <taxon>Candidatus Ozemobacter</taxon>
    </lineage>
</organism>
<gene>
    <name evidence="2" type="ORF">OZSIB_4268</name>
</gene>
<feature type="region of interest" description="Disordered" evidence="1">
    <location>
        <begin position="370"/>
        <end position="395"/>
    </location>
</feature>
<feature type="compositionally biased region" description="Gly residues" evidence="1">
    <location>
        <begin position="110"/>
        <end position="123"/>
    </location>
</feature>
<evidence type="ECO:0000256" key="1">
    <source>
        <dbReference type="SAM" id="MobiDB-lite"/>
    </source>
</evidence>
<name>A0A367ZN06_9BACT</name>
<feature type="compositionally biased region" description="Gly residues" evidence="1">
    <location>
        <begin position="302"/>
        <end position="311"/>
    </location>
</feature>
<dbReference type="EMBL" id="QOQW01000012">
    <property type="protein sequence ID" value="RCK79514.1"/>
    <property type="molecule type" value="Genomic_DNA"/>
</dbReference>
<comment type="caution">
    <text evidence="2">The sequence shown here is derived from an EMBL/GenBank/DDBJ whole genome shotgun (WGS) entry which is preliminary data.</text>
</comment>
<dbReference type="Proteomes" id="UP000252355">
    <property type="component" value="Unassembled WGS sequence"/>
</dbReference>
<reference evidence="2 3" key="1">
    <citation type="submission" date="2018-05" db="EMBL/GenBank/DDBJ databases">
        <title>A metagenomic window into the 2 km-deep terrestrial subsurface aquifer revealed taxonomically and functionally diverse microbial community comprising novel uncultured bacterial lineages.</title>
        <authorList>
            <person name="Kadnikov V.V."/>
            <person name="Mardanov A.V."/>
            <person name="Beletsky A.V."/>
            <person name="Banks D."/>
            <person name="Pimenov N.V."/>
            <person name="Frank Y.A."/>
            <person name="Karnachuk O.V."/>
            <person name="Ravin N.V."/>
        </authorList>
    </citation>
    <scope>NUCLEOTIDE SEQUENCE [LARGE SCALE GENOMIC DNA]</scope>
    <source>
        <strain evidence="2">BY5</strain>
    </source>
</reference>
<dbReference type="AlphaFoldDB" id="A0A367ZN06"/>
<evidence type="ECO:0000313" key="3">
    <source>
        <dbReference type="Proteomes" id="UP000252355"/>
    </source>
</evidence>
<feature type="compositionally biased region" description="Basic residues" evidence="1">
    <location>
        <begin position="87"/>
        <end position="100"/>
    </location>
</feature>
<feature type="region of interest" description="Disordered" evidence="1">
    <location>
        <begin position="251"/>
        <end position="324"/>
    </location>
</feature>